<dbReference type="InterPro" id="IPR010839">
    <property type="entry name" value="AtuA_N"/>
</dbReference>
<evidence type="ECO:0000259" key="1">
    <source>
        <dbReference type="Pfam" id="PF07287"/>
    </source>
</evidence>
<feature type="domain" description="Acyclic terpene utilisation N-terminal" evidence="1">
    <location>
        <begin position="3"/>
        <end position="173"/>
    </location>
</feature>
<proteinExistence type="predicted"/>
<organism evidence="2 3">
    <name type="scientific">Mycobacterium timonense</name>
    <dbReference type="NCBI Taxonomy" id="701043"/>
    <lineage>
        <taxon>Bacteria</taxon>
        <taxon>Bacillati</taxon>
        <taxon>Actinomycetota</taxon>
        <taxon>Actinomycetes</taxon>
        <taxon>Mycobacteriales</taxon>
        <taxon>Mycobacteriaceae</taxon>
        <taxon>Mycobacterium</taxon>
        <taxon>Mycobacterium avium complex (MAC)</taxon>
    </lineage>
</organism>
<dbReference type="RefSeq" id="WP_142277686.1">
    <property type="nucleotide sequence ID" value="NZ_MVIL01000699.1"/>
</dbReference>
<evidence type="ECO:0000313" key="3">
    <source>
        <dbReference type="Proteomes" id="UP000192847"/>
    </source>
</evidence>
<evidence type="ECO:0000313" key="2">
    <source>
        <dbReference type="EMBL" id="ORB76540.1"/>
    </source>
</evidence>
<sequence length="173" mass="17674">VSKARQKAPDAGYARTFLTQFEQVAASCADRGIKVVVNAGGLNPAGMAEAVRAIIADVGVDLNVAHIEGDDLIPHLARLQAAGEQFTHLDTGVPLSDAAVQPVSANAYLGGWGIAAALSRGADVVITGRVTDAALVLGVGAWWHGWDRRDYDALAGAVAAGHIIECGPQATGG</sequence>
<dbReference type="Pfam" id="PF07287">
    <property type="entry name" value="AtuA"/>
    <property type="match status" value="1"/>
</dbReference>
<dbReference type="EMBL" id="MVIL01000699">
    <property type="protein sequence ID" value="ORB76540.1"/>
    <property type="molecule type" value="Genomic_DNA"/>
</dbReference>
<gene>
    <name evidence="2" type="ORF">BST46_29505</name>
</gene>
<dbReference type="Proteomes" id="UP000192847">
    <property type="component" value="Unassembled WGS sequence"/>
</dbReference>
<name>A0ABX3TCL9_9MYCO</name>
<dbReference type="PANTHER" id="PTHR47585">
    <property type="match status" value="1"/>
</dbReference>
<comment type="caution">
    <text evidence="2">The sequence shown here is derived from an EMBL/GenBank/DDBJ whole genome shotgun (WGS) entry which is preliminary data.</text>
</comment>
<accession>A0ABX3TCL9</accession>
<feature type="non-terminal residue" evidence="2">
    <location>
        <position position="1"/>
    </location>
</feature>
<dbReference type="Gene3D" id="3.40.50.2300">
    <property type="match status" value="1"/>
</dbReference>
<keyword evidence="3" id="KW-1185">Reference proteome</keyword>
<feature type="non-terminal residue" evidence="2">
    <location>
        <position position="173"/>
    </location>
</feature>
<reference evidence="2 3" key="1">
    <citation type="submission" date="2017-02" db="EMBL/GenBank/DDBJ databases">
        <title>The new phylogeny of genus Mycobacterium.</title>
        <authorList>
            <person name="Tortoli E."/>
            <person name="Trovato A."/>
            <person name="Cirillo D.M."/>
        </authorList>
    </citation>
    <scope>NUCLEOTIDE SEQUENCE [LARGE SCALE GENOMIC DNA]</scope>
    <source>
        <strain evidence="2 3">CCUG 56329</strain>
    </source>
</reference>
<protein>
    <submittedName>
        <fullName evidence="2">Exopolyphosphatase</fullName>
    </submittedName>
</protein>
<dbReference type="PANTHER" id="PTHR47585:SF1">
    <property type="entry name" value="DUF1446 DOMAIN-CONTAINING PROTEIN"/>
    <property type="match status" value="1"/>
</dbReference>